<sequence length="248" mass="27334">MGSEAEAEASSTPRLPLLAKPLVHGHMQSPEASGMVTPPHYTAASVPFRWEEEPGKPRNCSTLSKFNPVDFPNRCLELPPRLLLVDANVTKLPSSTTALEDPYTGKARFRSSSFRIIKRERHLGSFRSSWIPQSDQLGSMALSKRGLMERVLLGPWGWGWRKAFKGKGEVGGSSHVFPSSSVDREVDDACNEKEDGSSKNAAMASLRRTGSLSSISPARSQFWVSIYEGLKNVAPRRKRKLKKDGLAI</sequence>
<accession>A0A2P2IWF0</accession>
<dbReference type="PANTHER" id="PTHR34371">
    <property type="entry name" value="OS01G0551000 PROTEIN"/>
    <property type="match status" value="1"/>
</dbReference>
<dbReference type="InterPro" id="IPR007789">
    <property type="entry name" value="DUF688"/>
</dbReference>
<dbReference type="PANTHER" id="PTHR34371:SF2">
    <property type="entry name" value="DUF688 FAMILY PROTEIN"/>
    <property type="match status" value="1"/>
</dbReference>
<name>A0A2P2IWF0_RHIMU</name>
<evidence type="ECO:0000313" key="1">
    <source>
        <dbReference type="EMBL" id="MBW85553.1"/>
    </source>
</evidence>
<organism evidence="1">
    <name type="scientific">Rhizophora mucronata</name>
    <name type="common">Asiatic mangrove</name>
    <dbReference type="NCBI Taxonomy" id="61149"/>
    <lineage>
        <taxon>Eukaryota</taxon>
        <taxon>Viridiplantae</taxon>
        <taxon>Streptophyta</taxon>
        <taxon>Embryophyta</taxon>
        <taxon>Tracheophyta</taxon>
        <taxon>Spermatophyta</taxon>
        <taxon>Magnoliopsida</taxon>
        <taxon>eudicotyledons</taxon>
        <taxon>Gunneridae</taxon>
        <taxon>Pentapetalae</taxon>
        <taxon>rosids</taxon>
        <taxon>fabids</taxon>
        <taxon>Malpighiales</taxon>
        <taxon>Rhizophoraceae</taxon>
        <taxon>Rhizophora</taxon>
    </lineage>
</organism>
<protein>
    <submittedName>
        <fullName evidence="1">Uncharacterized protein MANES_05G021600</fullName>
    </submittedName>
</protein>
<proteinExistence type="predicted"/>
<reference evidence="1" key="1">
    <citation type="submission" date="2018-02" db="EMBL/GenBank/DDBJ databases">
        <title>Rhizophora mucronata_Transcriptome.</title>
        <authorList>
            <person name="Meera S.P."/>
            <person name="Sreeshan A."/>
            <person name="Augustine A."/>
        </authorList>
    </citation>
    <scope>NUCLEOTIDE SEQUENCE</scope>
    <source>
        <tissue evidence="1">Leaf</tissue>
    </source>
</reference>
<dbReference type="Pfam" id="PF05097">
    <property type="entry name" value="DUF688"/>
    <property type="match status" value="1"/>
</dbReference>
<dbReference type="AlphaFoldDB" id="A0A2P2IWF0"/>
<dbReference type="EMBL" id="GGEC01005070">
    <property type="protein sequence ID" value="MBW85553.1"/>
    <property type="molecule type" value="Transcribed_RNA"/>
</dbReference>